<keyword evidence="6 11" id="KW-0812">Transmembrane</keyword>
<dbReference type="Gene3D" id="3.40.50.300">
    <property type="entry name" value="P-loop containing nucleotide triphosphate hydrolases"/>
    <property type="match status" value="1"/>
</dbReference>
<feature type="transmembrane region" description="Helical" evidence="11">
    <location>
        <begin position="166"/>
        <end position="185"/>
    </location>
</feature>
<keyword evidence="7" id="KW-0547">Nucleotide-binding</keyword>
<keyword evidence="4" id="KW-1003">Cell membrane</keyword>
<feature type="transmembrane region" description="Helical" evidence="11">
    <location>
        <begin position="276"/>
        <end position="293"/>
    </location>
</feature>
<dbReference type="SUPFAM" id="SSF90123">
    <property type="entry name" value="ABC transporter transmembrane region"/>
    <property type="match status" value="1"/>
</dbReference>
<dbReference type="GO" id="GO:0005886">
    <property type="term" value="C:plasma membrane"/>
    <property type="evidence" value="ECO:0007669"/>
    <property type="project" value="UniProtKB-SubCell"/>
</dbReference>
<dbReference type="InterPro" id="IPR017871">
    <property type="entry name" value="ABC_transporter-like_CS"/>
</dbReference>
<dbReference type="GO" id="GO:0005524">
    <property type="term" value="F:ATP binding"/>
    <property type="evidence" value="ECO:0007669"/>
    <property type="project" value="UniProtKB-KW"/>
</dbReference>
<sequence>MPTLKAGRERSRGDARAHVAAVHSGKGQSPLLRITMFSLRHYWQAGLAIGATIIAAVLQLLIPRLLGQAVDQAQNILVTAGEGAEQALVWTAATLLLVSVARGLFTLAQNYFSESVGHHVGYELRLAFYDKVQRLSYSYHDRIHSGDLITLGLLDLDGLRMFFSTGFIRTILLTVLIGAGAYMLLTTDVVLGLLALSFVPFVAWRSSVAQLTLRATWLVLQQKLSVLTRVMDENLGGIRVVRAFSGQKHELGKFDAASKSALHLAHERVLVRVKNTSMMTFSFFAAMGLVLWVGGNKVIAGEISVGTLASFLTFMTILQMPVRQLGMMVNSFARADTCGQRFYGFIDQAIEIEDKPGAQPLAVGDGTLRFENVHFTYPGANHETLRGISFEGKAGQTIGIVGAPGSGKSTIAHLIPRFYDVSAGRITIDGQDVREVTVESLRRQVAVVQQDTFLFTTTIENNIAYGDPWAKETKIERAAESAQLHNYIMGLPTDYGTVVGERGVSLSGGQRQRLSIARSLVLHPAVMVFDDSTAAIDAGTEHRIRSAIRAYSSDRVTIIIAHRLSSLMHADLILFLENGEVAERGTHAELLAQGGRYKALYDLQTRPADDLDHEEAAQ</sequence>
<dbReference type="Pfam" id="PF00664">
    <property type="entry name" value="ABC_membrane"/>
    <property type="match status" value="1"/>
</dbReference>
<evidence type="ECO:0000256" key="10">
    <source>
        <dbReference type="ARBA" id="ARBA00023136"/>
    </source>
</evidence>
<keyword evidence="8 14" id="KW-0067">ATP-binding</keyword>
<name>A0A1I7NR89_9HYPH</name>
<dbReference type="CDD" id="cd18542">
    <property type="entry name" value="ABC_6TM_YknU_like"/>
    <property type="match status" value="1"/>
</dbReference>
<evidence type="ECO:0000256" key="5">
    <source>
        <dbReference type="ARBA" id="ARBA00022597"/>
    </source>
</evidence>
<dbReference type="InterPro" id="IPR003593">
    <property type="entry name" value="AAA+_ATPase"/>
</dbReference>
<evidence type="ECO:0000256" key="2">
    <source>
        <dbReference type="ARBA" id="ARBA00005417"/>
    </source>
</evidence>
<dbReference type="AlphaFoldDB" id="A0A1I7NR89"/>
<comment type="similarity">
    <text evidence="2">Belongs to the ABC transporter superfamily.</text>
</comment>
<keyword evidence="3" id="KW-0813">Transport</keyword>
<gene>
    <name evidence="14" type="ORF">SAMN05216456_2754</name>
</gene>
<evidence type="ECO:0000256" key="8">
    <source>
        <dbReference type="ARBA" id="ARBA00022840"/>
    </source>
</evidence>
<evidence type="ECO:0000256" key="1">
    <source>
        <dbReference type="ARBA" id="ARBA00004651"/>
    </source>
</evidence>
<evidence type="ECO:0000256" key="3">
    <source>
        <dbReference type="ARBA" id="ARBA00022448"/>
    </source>
</evidence>
<feature type="transmembrane region" description="Helical" evidence="11">
    <location>
        <begin position="42"/>
        <end position="62"/>
    </location>
</feature>
<keyword evidence="9 11" id="KW-1133">Transmembrane helix</keyword>
<dbReference type="STRING" id="429728.SAMN05216456_2754"/>
<dbReference type="InterPro" id="IPR011527">
    <property type="entry name" value="ABC1_TM_dom"/>
</dbReference>
<dbReference type="InterPro" id="IPR003439">
    <property type="entry name" value="ABC_transporter-like_ATP-bd"/>
</dbReference>
<evidence type="ECO:0000256" key="11">
    <source>
        <dbReference type="SAM" id="Phobius"/>
    </source>
</evidence>
<dbReference type="SMART" id="SM00382">
    <property type="entry name" value="AAA"/>
    <property type="match status" value="1"/>
</dbReference>
<dbReference type="FunFam" id="3.40.50.300:FF:000221">
    <property type="entry name" value="Multidrug ABC transporter ATP-binding protein"/>
    <property type="match status" value="1"/>
</dbReference>
<keyword evidence="5" id="KW-0762">Sugar transport</keyword>
<dbReference type="PANTHER" id="PTHR43394">
    <property type="entry name" value="ATP-DEPENDENT PERMEASE MDL1, MITOCHONDRIAL"/>
    <property type="match status" value="1"/>
</dbReference>
<dbReference type="PROSITE" id="PS00211">
    <property type="entry name" value="ABC_TRANSPORTER_1"/>
    <property type="match status" value="1"/>
</dbReference>
<keyword evidence="10 11" id="KW-0472">Membrane</keyword>
<dbReference type="Proteomes" id="UP000199074">
    <property type="component" value="Unassembled WGS sequence"/>
</dbReference>
<dbReference type="Pfam" id="PF00005">
    <property type="entry name" value="ABC_tran"/>
    <property type="match status" value="1"/>
</dbReference>
<organism evidence="14 15">
    <name type="scientific">Devosia crocina</name>
    <dbReference type="NCBI Taxonomy" id="429728"/>
    <lineage>
        <taxon>Bacteria</taxon>
        <taxon>Pseudomonadati</taxon>
        <taxon>Pseudomonadota</taxon>
        <taxon>Alphaproteobacteria</taxon>
        <taxon>Hyphomicrobiales</taxon>
        <taxon>Devosiaceae</taxon>
        <taxon>Devosia</taxon>
    </lineage>
</organism>
<feature type="domain" description="ABC transmembrane type-1" evidence="13">
    <location>
        <begin position="47"/>
        <end position="334"/>
    </location>
</feature>
<dbReference type="GO" id="GO:0015421">
    <property type="term" value="F:ABC-type oligopeptide transporter activity"/>
    <property type="evidence" value="ECO:0007669"/>
    <property type="project" value="TreeGrafter"/>
</dbReference>
<dbReference type="PROSITE" id="PS50929">
    <property type="entry name" value="ABC_TM1F"/>
    <property type="match status" value="1"/>
</dbReference>
<dbReference type="PROSITE" id="PS50893">
    <property type="entry name" value="ABC_TRANSPORTER_2"/>
    <property type="match status" value="1"/>
</dbReference>
<accession>A0A1I7NR89</accession>
<dbReference type="Gene3D" id="1.20.1560.10">
    <property type="entry name" value="ABC transporter type 1, transmembrane domain"/>
    <property type="match status" value="1"/>
</dbReference>
<dbReference type="SUPFAM" id="SSF52540">
    <property type="entry name" value="P-loop containing nucleoside triphosphate hydrolases"/>
    <property type="match status" value="1"/>
</dbReference>
<dbReference type="EMBL" id="FPCK01000003">
    <property type="protein sequence ID" value="SFV37112.1"/>
    <property type="molecule type" value="Genomic_DNA"/>
</dbReference>
<reference evidence="14 15" key="1">
    <citation type="submission" date="2016-10" db="EMBL/GenBank/DDBJ databases">
        <authorList>
            <person name="de Groot N.N."/>
        </authorList>
    </citation>
    <scope>NUCLEOTIDE SEQUENCE [LARGE SCALE GENOMIC DNA]</scope>
    <source>
        <strain evidence="14 15">IPL20</strain>
    </source>
</reference>
<evidence type="ECO:0000313" key="14">
    <source>
        <dbReference type="EMBL" id="SFV37112.1"/>
    </source>
</evidence>
<evidence type="ECO:0000256" key="9">
    <source>
        <dbReference type="ARBA" id="ARBA00022989"/>
    </source>
</evidence>
<dbReference type="GO" id="GO:0016887">
    <property type="term" value="F:ATP hydrolysis activity"/>
    <property type="evidence" value="ECO:0007669"/>
    <property type="project" value="InterPro"/>
</dbReference>
<dbReference type="InterPro" id="IPR027417">
    <property type="entry name" value="P-loop_NTPase"/>
</dbReference>
<evidence type="ECO:0000259" key="13">
    <source>
        <dbReference type="PROSITE" id="PS50929"/>
    </source>
</evidence>
<comment type="subcellular location">
    <subcellularLocation>
        <location evidence="1">Cell membrane</location>
        <topology evidence="1">Multi-pass membrane protein</topology>
    </subcellularLocation>
</comment>
<dbReference type="PANTHER" id="PTHR43394:SF1">
    <property type="entry name" value="ATP-BINDING CASSETTE SUB-FAMILY B MEMBER 10, MITOCHONDRIAL"/>
    <property type="match status" value="1"/>
</dbReference>
<protein>
    <submittedName>
        <fullName evidence="14">ATP-binding cassette, subfamily B</fullName>
    </submittedName>
</protein>
<evidence type="ECO:0000256" key="4">
    <source>
        <dbReference type="ARBA" id="ARBA00022475"/>
    </source>
</evidence>
<keyword evidence="15" id="KW-1185">Reference proteome</keyword>
<feature type="transmembrane region" description="Helical" evidence="11">
    <location>
        <begin position="87"/>
        <end position="105"/>
    </location>
</feature>
<dbReference type="InterPro" id="IPR036640">
    <property type="entry name" value="ABC1_TM_sf"/>
</dbReference>
<evidence type="ECO:0000256" key="6">
    <source>
        <dbReference type="ARBA" id="ARBA00022692"/>
    </source>
</evidence>
<evidence type="ECO:0000313" key="15">
    <source>
        <dbReference type="Proteomes" id="UP000199074"/>
    </source>
</evidence>
<dbReference type="InterPro" id="IPR039421">
    <property type="entry name" value="Type_1_exporter"/>
</dbReference>
<proteinExistence type="inferred from homology"/>
<feature type="transmembrane region" description="Helical" evidence="11">
    <location>
        <begin position="299"/>
        <end position="318"/>
    </location>
</feature>
<feature type="domain" description="ABC transporter" evidence="12">
    <location>
        <begin position="368"/>
        <end position="603"/>
    </location>
</feature>
<evidence type="ECO:0000256" key="7">
    <source>
        <dbReference type="ARBA" id="ARBA00022741"/>
    </source>
</evidence>
<evidence type="ECO:0000259" key="12">
    <source>
        <dbReference type="PROSITE" id="PS50893"/>
    </source>
</evidence>